<dbReference type="Proteomes" id="UP000790377">
    <property type="component" value="Unassembled WGS sequence"/>
</dbReference>
<protein>
    <submittedName>
        <fullName evidence="1">Uncharacterized protein</fullName>
    </submittedName>
</protein>
<gene>
    <name evidence="1" type="ORF">BJ138DRAFT_1148793</name>
</gene>
<organism evidence="1 2">
    <name type="scientific">Hygrophoropsis aurantiaca</name>
    <dbReference type="NCBI Taxonomy" id="72124"/>
    <lineage>
        <taxon>Eukaryota</taxon>
        <taxon>Fungi</taxon>
        <taxon>Dikarya</taxon>
        <taxon>Basidiomycota</taxon>
        <taxon>Agaricomycotina</taxon>
        <taxon>Agaricomycetes</taxon>
        <taxon>Agaricomycetidae</taxon>
        <taxon>Boletales</taxon>
        <taxon>Coniophorineae</taxon>
        <taxon>Hygrophoropsidaceae</taxon>
        <taxon>Hygrophoropsis</taxon>
    </lineage>
</organism>
<evidence type="ECO:0000313" key="2">
    <source>
        <dbReference type="Proteomes" id="UP000790377"/>
    </source>
</evidence>
<reference evidence="1" key="1">
    <citation type="journal article" date="2021" name="New Phytol.">
        <title>Evolutionary innovations through gain and loss of genes in the ectomycorrhizal Boletales.</title>
        <authorList>
            <person name="Wu G."/>
            <person name="Miyauchi S."/>
            <person name="Morin E."/>
            <person name="Kuo A."/>
            <person name="Drula E."/>
            <person name="Varga T."/>
            <person name="Kohler A."/>
            <person name="Feng B."/>
            <person name="Cao Y."/>
            <person name="Lipzen A."/>
            <person name="Daum C."/>
            <person name="Hundley H."/>
            <person name="Pangilinan J."/>
            <person name="Johnson J."/>
            <person name="Barry K."/>
            <person name="LaButti K."/>
            <person name="Ng V."/>
            <person name="Ahrendt S."/>
            <person name="Min B."/>
            <person name="Choi I.G."/>
            <person name="Park H."/>
            <person name="Plett J.M."/>
            <person name="Magnuson J."/>
            <person name="Spatafora J.W."/>
            <person name="Nagy L.G."/>
            <person name="Henrissat B."/>
            <person name="Grigoriev I.V."/>
            <person name="Yang Z.L."/>
            <person name="Xu J."/>
            <person name="Martin F.M."/>
        </authorList>
    </citation>
    <scope>NUCLEOTIDE SEQUENCE</scope>
    <source>
        <strain evidence="1">ATCC 28755</strain>
    </source>
</reference>
<sequence>MKRLQFNRKSNQLAPISRLPDEILLLVMAEGVKCQTNEVSFRFERAISRVSSHWRALAISDPSLWSCVPMTPNLPSRLFDAYLQRSLNNLLCLEFRGWEPSEPPSKQRRGLLQAYLDLILSNCAFRIHSMKIFGMETELLELFVFQLRMPVLEHLSVYSTLDGRRTDLLDVGCIFDIENTVPALHSLEFEDMRLFIPTDGNNDAPAVKKLRLTTTTAYSRNADSGDLYTGHGTSIIEPSDFYNVLSTLPNLRCIILDGRVVDLASNQFPVLATFPLVETIQFYNSVAVLAEALAFINVFSGVNHLILGGSDIASFTRNLPMLAQGTWPFLKCLTIMDLEPGSLDGFPGWLNLRREAGHPKLHLEVLAPIGPADEQDTVRETLRNLVTDGLLCDSSRFNGYEML</sequence>
<proteinExistence type="predicted"/>
<name>A0ACB8AG11_9AGAM</name>
<dbReference type="EMBL" id="MU267655">
    <property type="protein sequence ID" value="KAH7912294.1"/>
    <property type="molecule type" value="Genomic_DNA"/>
</dbReference>
<evidence type="ECO:0000313" key="1">
    <source>
        <dbReference type="EMBL" id="KAH7912294.1"/>
    </source>
</evidence>
<keyword evidence="2" id="KW-1185">Reference proteome</keyword>
<comment type="caution">
    <text evidence="1">The sequence shown here is derived from an EMBL/GenBank/DDBJ whole genome shotgun (WGS) entry which is preliminary data.</text>
</comment>
<accession>A0ACB8AG11</accession>